<gene>
    <name evidence="9" type="primary">TRAPPC9</name>
    <name evidence="9" type="ORF">DERP_005511</name>
</gene>
<dbReference type="Pfam" id="PF26283">
    <property type="entry name" value="Ig_TRAPPC9-Trs120_4th"/>
    <property type="match status" value="1"/>
</dbReference>
<feature type="domain" description="Trs120/TRAPPC9 TPR region" evidence="6">
    <location>
        <begin position="629"/>
        <end position="762"/>
    </location>
</feature>
<organism evidence="9 10">
    <name type="scientific">Dermatophagoides pteronyssinus</name>
    <name type="common">European house dust mite</name>
    <dbReference type="NCBI Taxonomy" id="6956"/>
    <lineage>
        <taxon>Eukaryota</taxon>
        <taxon>Metazoa</taxon>
        <taxon>Ecdysozoa</taxon>
        <taxon>Arthropoda</taxon>
        <taxon>Chelicerata</taxon>
        <taxon>Arachnida</taxon>
        <taxon>Acari</taxon>
        <taxon>Acariformes</taxon>
        <taxon>Sarcoptiformes</taxon>
        <taxon>Astigmata</taxon>
        <taxon>Psoroptidia</taxon>
        <taxon>Analgoidea</taxon>
        <taxon>Pyroglyphidae</taxon>
        <taxon>Dermatophagoidinae</taxon>
        <taxon>Dermatophagoides</taxon>
    </lineage>
</organism>
<feature type="region of interest" description="Disordered" evidence="4">
    <location>
        <begin position="332"/>
        <end position="366"/>
    </location>
</feature>
<feature type="compositionally biased region" description="Low complexity" evidence="4">
    <location>
        <begin position="345"/>
        <end position="358"/>
    </location>
</feature>
<proteinExistence type="inferred from homology"/>
<dbReference type="InterPro" id="IPR013935">
    <property type="entry name" value="Trs120_TRAPPC9"/>
</dbReference>
<feature type="region of interest" description="Disordered" evidence="4">
    <location>
        <begin position="234"/>
        <end position="311"/>
    </location>
</feature>
<dbReference type="PANTHER" id="PTHR21512:SF5">
    <property type="entry name" value="TRAFFICKING PROTEIN PARTICLE COMPLEX SUBUNIT 9"/>
    <property type="match status" value="1"/>
</dbReference>
<feature type="domain" description="Trs120/TRAPPC9 first Ig-like" evidence="7">
    <location>
        <begin position="816"/>
        <end position="931"/>
    </location>
</feature>
<evidence type="ECO:0000313" key="9">
    <source>
        <dbReference type="EMBL" id="KAH9423926.1"/>
    </source>
</evidence>
<accession>A0ABQ8JNP2</accession>
<keyword evidence="10" id="KW-1185">Reference proteome</keyword>
<feature type="non-terminal residue" evidence="9">
    <location>
        <position position="1"/>
    </location>
</feature>
<dbReference type="EMBL" id="NJHN03000031">
    <property type="protein sequence ID" value="KAH9423926.1"/>
    <property type="molecule type" value="Genomic_DNA"/>
</dbReference>
<evidence type="ECO:0000259" key="8">
    <source>
        <dbReference type="Pfam" id="PF26283"/>
    </source>
</evidence>
<comment type="caution">
    <text evidence="9">The sequence shown here is derived from an EMBL/GenBank/DDBJ whole genome shotgun (WGS) entry which is preliminary data.</text>
</comment>
<evidence type="ECO:0000313" key="10">
    <source>
        <dbReference type="Proteomes" id="UP000887458"/>
    </source>
</evidence>
<dbReference type="PANTHER" id="PTHR21512">
    <property type="entry name" value="TRAFFICKING PROTEIN PARTICLE COMPLEX SUBUNIT 9"/>
    <property type="match status" value="1"/>
</dbReference>
<feature type="compositionally biased region" description="Basic and acidic residues" evidence="4">
    <location>
        <begin position="260"/>
        <end position="271"/>
    </location>
</feature>
<reference evidence="9 10" key="2">
    <citation type="journal article" date="2022" name="Mol. Biol. Evol.">
        <title>Comparative Genomics Reveals Insights into the Divergent Evolution of Astigmatic Mites and Household Pest Adaptations.</title>
        <authorList>
            <person name="Xiong Q."/>
            <person name="Wan A.T."/>
            <person name="Liu X."/>
            <person name="Fung C.S."/>
            <person name="Xiao X."/>
            <person name="Malainual N."/>
            <person name="Hou J."/>
            <person name="Wang L."/>
            <person name="Wang M."/>
            <person name="Yang K.Y."/>
            <person name="Cui Y."/>
            <person name="Leung E.L."/>
            <person name="Nong W."/>
            <person name="Shin S.K."/>
            <person name="Au S.W."/>
            <person name="Jeong K.Y."/>
            <person name="Chew F.T."/>
            <person name="Hui J.H."/>
            <person name="Leung T.F."/>
            <person name="Tungtrongchitr A."/>
            <person name="Zhong N."/>
            <person name="Liu Z."/>
            <person name="Tsui S.K."/>
        </authorList>
    </citation>
    <scope>NUCLEOTIDE SEQUENCE [LARGE SCALE GENOMIC DNA]</scope>
    <source>
        <strain evidence="9">Derp</strain>
    </source>
</reference>
<dbReference type="Pfam" id="PF08626">
    <property type="entry name" value="TRAPPC9-Trs120"/>
    <property type="match status" value="1"/>
</dbReference>
<feature type="compositionally biased region" description="Low complexity" evidence="4">
    <location>
        <begin position="188"/>
        <end position="202"/>
    </location>
</feature>
<dbReference type="Pfam" id="PF26254">
    <property type="entry name" value="Ig_TRAPPC9-Trs120_1st"/>
    <property type="match status" value="1"/>
</dbReference>
<evidence type="ECO:0000259" key="5">
    <source>
        <dbReference type="Pfam" id="PF08626"/>
    </source>
</evidence>
<feature type="region of interest" description="Disordered" evidence="4">
    <location>
        <begin position="151"/>
        <end position="202"/>
    </location>
</feature>
<keyword evidence="3" id="KW-0333">Golgi apparatus</keyword>
<reference evidence="9 10" key="1">
    <citation type="journal article" date="2018" name="J. Allergy Clin. Immunol.">
        <title>High-quality assembly of Dermatophagoides pteronyssinus genome and transcriptome reveals a wide range of novel allergens.</title>
        <authorList>
            <person name="Liu X.Y."/>
            <person name="Yang K.Y."/>
            <person name="Wang M.Q."/>
            <person name="Kwok J.S."/>
            <person name="Zeng X."/>
            <person name="Yang Z."/>
            <person name="Xiao X.J."/>
            <person name="Lau C.P."/>
            <person name="Li Y."/>
            <person name="Huang Z.M."/>
            <person name="Ba J.G."/>
            <person name="Yim A.K."/>
            <person name="Ouyang C.Y."/>
            <person name="Ngai S.M."/>
            <person name="Chan T.F."/>
            <person name="Leung E.L."/>
            <person name="Liu L."/>
            <person name="Liu Z.G."/>
            <person name="Tsui S.K."/>
        </authorList>
    </citation>
    <scope>NUCLEOTIDE SEQUENCE [LARGE SCALE GENOMIC DNA]</scope>
    <source>
        <strain evidence="9">Derp</strain>
    </source>
</reference>
<name>A0ABQ8JNP2_DERPT</name>
<comment type="similarity">
    <text evidence="2">Belongs to the NIBP family.</text>
</comment>
<evidence type="ECO:0000259" key="7">
    <source>
        <dbReference type="Pfam" id="PF26254"/>
    </source>
</evidence>
<dbReference type="InterPro" id="IPR058565">
    <property type="entry name" value="Ig_TRAPPC9_Trs120_1st"/>
</dbReference>
<feature type="compositionally biased region" description="Low complexity" evidence="4">
    <location>
        <begin position="234"/>
        <end position="254"/>
    </location>
</feature>
<dbReference type="InterPro" id="IPR058568">
    <property type="entry name" value="Ig_TRAPPC9_Trs120_4th"/>
</dbReference>
<evidence type="ECO:0000256" key="1">
    <source>
        <dbReference type="ARBA" id="ARBA00004555"/>
    </source>
</evidence>
<evidence type="ECO:0000256" key="3">
    <source>
        <dbReference type="ARBA" id="ARBA00023034"/>
    </source>
</evidence>
<evidence type="ECO:0000256" key="4">
    <source>
        <dbReference type="SAM" id="MobiDB-lite"/>
    </source>
</evidence>
<feature type="compositionally biased region" description="Acidic residues" evidence="4">
    <location>
        <begin position="170"/>
        <end position="182"/>
    </location>
</feature>
<dbReference type="InterPro" id="IPR058564">
    <property type="entry name" value="TPR_TRAPPC9_Trs120"/>
</dbReference>
<feature type="domain" description="Trs120/TRAPPC9 fourth Ig-like" evidence="8">
    <location>
        <begin position="1416"/>
        <end position="1509"/>
    </location>
</feature>
<dbReference type="Proteomes" id="UP000887458">
    <property type="component" value="Unassembled WGS sequence"/>
</dbReference>
<protein>
    <submittedName>
        <fullName evidence="9">Trafficking protein particle complex subunit 9</fullName>
    </submittedName>
</protein>
<evidence type="ECO:0000259" key="6">
    <source>
        <dbReference type="Pfam" id="PF26251"/>
    </source>
</evidence>
<feature type="domain" description="Trs120/TRAPPC9 N-terminal" evidence="5">
    <location>
        <begin position="335"/>
        <end position="500"/>
    </location>
</feature>
<evidence type="ECO:0000256" key="2">
    <source>
        <dbReference type="ARBA" id="ARBA00008459"/>
    </source>
</evidence>
<dbReference type="Pfam" id="PF26251">
    <property type="entry name" value="TPR_TRAPPC9-Trs120"/>
    <property type="match status" value="1"/>
</dbReference>
<dbReference type="InterPro" id="IPR058563">
    <property type="entry name" value="Trs120_TRAPPC9_N"/>
</dbReference>
<comment type="subcellular location">
    <subcellularLocation>
        <location evidence="1">Golgi apparatus</location>
    </subcellularLocation>
</comment>
<sequence>KNFRIILKNLQPTKQTNKSIMSVPDYDQFSEDHQSLLIVVKPIGPQMNQQLFDLIYKNIIKLNELKILNNKINGFERQIRIRYKQSYSIDNNDWGDFQAHRKLIGLITIAQSFNKNEIESISELHKTIHDTYTNTLFDSKCFIIQNLQSNNDDDESIDESKPGDQTSNEIVDEPSINDEDDDDRKITETTTTTNSANNNLANNEIDPILDFDIGGQLYITSDHTCFTSRVNRLSSSSSSSASSISSKNSQSNLSTPTKSKSNDKILVESKDNYSLPPIINDNDGDNMILNDNSQRNRQRTHSRNKSLDSKLLSITNDNDSHVLHLSSNDLAQQTTSTTTHKRAHSSSTTSLSPPLSSSNCDPSISHQQHSSANEFIQFESNEQCCQEIQLKTKDFLNGLFWTLESKRLDKTREKKDKIPLLMAPCEKKDLIGLDTDTRSFRRKCLGRMQKHIADLSLMTGLPQESFLNYITAIEYLKGVNDKLWLASAYEGLCSASLVLLFPKRWQYIHKLRHEYSFNSNGLINDLLSRKDYEIARTELGRSMKQIALEDSQIDQQIITNKILMKSILTFDQFYDKYKEAASNYALYRGAAVIEFECSFKAAKTLTFFRRYLKASDFIQNAVFISLNQSIEDQIERLLRISQLYETIGFYRKAAFFKRFAALKTVSQAKNLDWEKCYFLLLPALYGYGLTLNPNEYDERLKCGNINWSAIHVQLLQEIITTSLKMQNETLAIRHLSFMLQCLFTNITANQRQEFATKLSSLSTKCGEGSPVPLRLTNGVTIPSVNFTKFPTVVYFKIEPLKPYLKLYKLRYNHNDNDEETEYKYSGPFIYTPLQLNRSPERNSYKNANSVTKMNFYWSEGHIGSISLSLHNYLPIELNITSIIMMTDGVVFEPKHDTSLKIQPNSTCTNISLTGIPRSSGILDILGYKIHTLGIKSDCHLKQLPNAKKLKLPSKFTVEIVQRLPLMCAQCTNAMDLNDDICLAKGINIINNNIKDMFPDCYIGNSNFISLFEGQQKNYRIKLTNISTNMDELIDLINMKIIYPKQQNHHHRNKQKKQKKNFHLEKNLIDIEWDIERIENQLPFGPGLSIEFDIKLSAKGDFILAAKSLNNDQNDVKSNKFTNINESGIQQQQQQPTTTIKKQQLLGSKKLANFINELQSSRKSSNDLSTTTMLMTNNNNNNNFVTNKMDDEMDFSDEISQPKLVELCLQLEYSGGPGLNSGFCRRVNIYFIIEIKSSILITHWDVIQAEQMDECYLVFDTLNATEQEINLNYSTNKEMLIEPKEKCRIPVPIKRCPLNLANNDDNNDDCKLIQKSLLQNHHHSNKSTTTTTTTKNIDFLTNIFPTDEKLEAILLKCKQHLLKQINLRWIMQNNDHDDGIVFVEKVPYSNELLKSLLIPPIQSEIQLNSTIFRSSFGEINGLKTGEQLSIQINLLNNSDTNLKLLRLYLVYYQDYQNVSLTNKHNYNINDKIIINGCESLCINELQTKKSYQHNCGLIFLYSGVYKLEICCLPDEKYQQILMKKGNVRFNNNQNGDDNDNGDLDNQHNSLFKCLHTIEITVDD</sequence>